<evidence type="ECO:0000256" key="3">
    <source>
        <dbReference type="ARBA" id="ARBA00022630"/>
    </source>
</evidence>
<accession>D3QB61</accession>
<reference evidence="11 12" key="1">
    <citation type="journal article" date="2009" name="Stand. Genomic Sci.">
        <title>Complete genome sequence of Stackebrandtia nassauensis type strain (LLR-40K-21).</title>
        <authorList>
            <person name="Munk C."/>
            <person name="Lapidus A."/>
            <person name="Copeland A."/>
            <person name="Jando M."/>
            <person name="Mayilraj S."/>
            <person name="Glavina Del Rio T."/>
            <person name="Nolan M."/>
            <person name="Chen F."/>
            <person name="Lucas S."/>
            <person name="Tice H."/>
            <person name="Cheng J.F."/>
            <person name="Han C."/>
            <person name="Detter J.C."/>
            <person name="Bruce D."/>
            <person name="Goodwin L."/>
            <person name="Chain P."/>
            <person name="Pitluck S."/>
            <person name="Goker M."/>
            <person name="Ovchinikova G."/>
            <person name="Pati A."/>
            <person name="Ivanova N."/>
            <person name="Mavromatis K."/>
            <person name="Chen A."/>
            <person name="Palaniappan K."/>
            <person name="Land M."/>
            <person name="Hauser L."/>
            <person name="Chang Y.J."/>
            <person name="Jeffries C.D."/>
            <person name="Bristow J."/>
            <person name="Eisen J.A."/>
            <person name="Markowitz V."/>
            <person name="Hugenholtz P."/>
            <person name="Kyrpides N.C."/>
            <person name="Klenk H.P."/>
        </authorList>
    </citation>
    <scope>NUCLEOTIDE SEQUENCE [LARGE SCALE GENOMIC DNA]</scope>
    <source>
        <strain evidence="12">DSM 44728 / CIP 108903 / NRRL B-16338 / NBRC 102104 / LLR-40K-21</strain>
    </source>
</reference>
<comment type="similarity">
    <text evidence="2">Belongs to the DAMOX/DASOX family.</text>
</comment>
<dbReference type="GO" id="GO:0019478">
    <property type="term" value="P:D-amino acid catabolic process"/>
    <property type="evidence" value="ECO:0007669"/>
    <property type="project" value="TreeGrafter"/>
</dbReference>
<feature type="binding site" evidence="9">
    <location>
        <position position="175"/>
    </location>
    <ligand>
        <name>FAD</name>
        <dbReference type="ChEBI" id="CHEBI:57692"/>
    </ligand>
</feature>
<dbReference type="Pfam" id="PF01266">
    <property type="entry name" value="DAO"/>
    <property type="match status" value="1"/>
</dbReference>
<dbReference type="EMBL" id="CP001778">
    <property type="protein sequence ID" value="ADD40878.1"/>
    <property type="molecule type" value="Genomic_DNA"/>
</dbReference>
<dbReference type="eggNOG" id="COG0665">
    <property type="taxonomic scope" value="Bacteria"/>
</dbReference>
<comment type="catalytic activity">
    <reaction evidence="8">
        <text>a D-alpha-amino acid + O2 + H2O = a 2-oxocarboxylate + H2O2 + NH4(+)</text>
        <dbReference type="Rhea" id="RHEA:21816"/>
        <dbReference type="ChEBI" id="CHEBI:15377"/>
        <dbReference type="ChEBI" id="CHEBI:15379"/>
        <dbReference type="ChEBI" id="CHEBI:16240"/>
        <dbReference type="ChEBI" id="CHEBI:28938"/>
        <dbReference type="ChEBI" id="CHEBI:35179"/>
        <dbReference type="ChEBI" id="CHEBI:59871"/>
        <dbReference type="EC" id="1.4.3.3"/>
    </reaction>
    <physiologicalReaction direction="left-to-right" evidence="8">
        <dbReference type="Rhea" id="RHEA:21817"/>
    </physiologicalReaction>
</comment>
<dbReference type="GO" id="GO:0003884">
    <property type="term" value="F:D-amino-acid oxidase activity"/>
    <property type="evidence" value="ECO:0007669"/>
    <property type="project" value="UniProtKB-EC"/>
</dbReference>
<dbReference type="PANTHER" id="PTHR11530:SF11">
    <property type="entry name" value="D-ASPARTATE OXIDASE"/>
    <property type="match status" value="1"/>
</dbReference>
<dbReference type="Gene3D" id="3.40.50.720">
    <property type="entry name" value="NAD(P)-binding Rossmann-like Domain"/>
    <property type="match status" value="1"/>
</dbReference>
<dbReference type="KEGG" id="sna:Snas_1168"/>
<dbReference type="InterPro" id="IPR023209">
    <property type="entry name" value="DAO"/>
</dbReference>
<dbReference type="STRING" id="446470.Snas_1168"/>
<keyword evidence="4 9" id="KW-0274">FAD</keyword>
<dbReference type="OrthoDB" id="246701at2"/>
<comment type="cofactor">
    <cofactor evidence="1 9">
        <name>FAD</name>
        <dbReference type="ChEBI" id="CHEBI:57692"/>
    </cofactor>
</comment>
<dbReference type="RefSeq" id="WP_013016449.1">
    <property type="nucleotide sequence ID" value="NC_013947.1"/>
</dbReference>
<evidence type="ECO:0000256" key="7">
    <source>
        <dbReference type="ARBA" id="ARBA00039751"/>
    </source>
</evidence>
<evidence type="ECO:0000256" key="2">
    <source>
        <dbReference type="ARBA" id="ARBA00006730"/>
    </source>
</evidence>
<dbReference type="HOGENOM" id="CLU_034311_0_0_11"/>
<evidence type="ECO:0000259" key="10">
    <source>
        <dbReference type="Pfam" id="PF01266"/>
    </source>
</evidence>
<evidence type="ECO:0000256" key="5">
    <source>
        <dbReference type="ARBA" id="ARBA00023002"/>
    </source>
</evidence>
<evidence type="ECO:0000256" key="4">
    <source>
        <dbReference type="ARBA" id="ARBA00022827"/>
    </source>
</evidence>
<evidence type="ECO:0000256" key="8">
    <source>
        <dbReference type="ARBA" id="ARBA00049547"/>
    </source>
</evidence>
<sequence length="318" mass="34147">MTGPQGYDALVVGAGVSGLTTAVVLAEAGLAVRVMTSDPPLRTVSAMAGASWGPFLAGHEAVPRWSAVSRAVFVQLAAEYGSGVHLSSGVEAYQNMDAAPRWATEVPDFRDCELGEYPTGYKGAWRYTIPLVDMPSYLSYLSQRLSYCGGGIDVIAPLTSLSVPLSVAPVVVNCTGLGARELLDDVDVVPCRGQLTVVENPGITDFFQDNIDGDDLTCIFPHGDKVVLGGTTETNVDAMTYDPNQERQILDRCARIDPRLAGARVVERRVGLRPQRSRIRVERDPNLDGLIHNYGHGGSGVTLSWGCAMDVLKLVRQR</sequence>
<protein>
    <recommendedName>
        <fullName evidence="7">D-amino-acid oxidase</fullName>
        <ecNumber evidence="6">1.4.3.3</ecNumber>
    </recommendedName>
</protein>
<dbReference type="Proteomes" id="UP000000844">
    <property type="component" value="Chromosome"/>
</dbReference>
<name>D3QB61_STANL</name>
<dbReference type="PANTHER" id="PTHR11530">
    <property type="entry name" value="D-AMINO ACID OXIDASE"/>
    <property type="match status" value="1"/>
</dbReference>
<dbReference type="SUPFAM" id="SSF54373">
    <property type="entry name" value="FAD-linked reductases, C-terminal domain"/>
    <property type="match status" value="1"/>
</dbReference>
<evidence type="ECO:0000256" key="1">
    <source>
        <dbReference type="ARBA" id="ARBA00001974"/>
    </source>
</evidence>
<dbReference type="GO" id="GO:0071949">
    <property type="term" value="F:FAD binding"/>
    <property type="evidence" value="ECO:0007669"/>
    <property type="project" value="InterPro"/>
</dbReference>
<dbReference type="EC" id="1.4.3.3" evidence="6"/>
<feature type="binding site" evidence="9">
    <location>
        <begin position="297"/>
        <end position="302"/>
    </location>
    <ligand>
        <name>FAD</name>
        <dbReference type="ChEBI" id="CHEBI:57692"/>
    </ligand>
</feature>
<keyword evidence="5 11" id="KW-0560">Oxidoreductase</keyword>
<dbReference type="PROSITE" id="PS00677">
    <property type="entry name" value="DAO"/>
    <property type="match status" value="1"/>
</dbReference>
<feature type="binding site" evidence="9">
    <location>
        <position position="298"/>
    </location>
    <ligand>
        <name>D-dopa</name>
        <dbReference type="ChEBI" id="CHEBI:149689"/>
    </ligand>
</feature>
<proteinExistence type="inferred from homology"/>
<evidence type="ECO:0000256" key="9">
    <source>
        <dbReference type="PIRSR" id="PIRSR000189-1"/>
    </source>
</evidence>
<dbReference type="GO" id="GO:0005737">
    <property type="term" value="C:cytoplasm"/>
    <property type="evidence" value="ECO:0007669"/>
    <property type="project" value="TreeGrafter"/>
</dbReference>
<organism evidence="11 12">
    <name type="scientific">Stackebrandtia nassauensis (strain DSM 44728 / CIP 108903 / NRRL B-16338 / NBRC 102104 / LLR-40K-21)</name>
    <dbReference type="NCBI Taxonomy" id="446470"/>
    <lineage>
        <taxon>Bacteria</taxon>
        <taxon>Bacillati</taxon>
        <taxon>Actinomycetota</taxon>
        <taxon>Actinomycetes</taxon>
        <taxon>Glycomycetales</taxon>
        <taxon>Glycomycetaceae</taxon>
        <taxon>Stackebrandtia</taxon>
    </lineage>
</organism>
<dbReference type="InterPro" id="IPR006076">
    <property type="entry name" value="FAD-dep_OxRdtase"/>
</dbReference>
<keyword evidence="3" id="KW-0285">Flavoprotein</keyword>
<dbReference type="AlphaFoldDB" id="D3QB61"/>
<feature type="domain" description="FAD dependent oxidoreductase" evidence="10">
    <location>
        <begin position="8"/>
        <end position="310"/>
    </location>
</feature>
<dbReference type="InterPro" id="IPR006181">
    <property type="entry name" value="D-amino_acid_oxidase_CS"/>
</dbReference>
<dbReference type="SUPFAM" id="SSF51971">
    <property type="entry name" value="Nucleotide-binding domain"/>
    <property type="match status" value="1"/>
</dbReference>
<evidence type="ECO:0000256" key="6">
    <source>
        <dbReference type="ARBA" id="ARBA00039101"/>
    </source>
</evidence>
<gene>
    <name evidence="11" type="ordered locus">Snas_1168</name>
</gene>
<dbReference type="Gene3D" id="3.30.9.10">
    <property type="entry name" value="D-Amino Acid Oxidase, subunit A, domain 2"/>
    <property type="match status" value="1"/>
</dbReference>
<evidence type="ECO:0000313" key="11">
    <source>
        <dbReference type="EMBL" id="ADD40878.1"/>
    </source>
</evidence>
<feature type="binding site" evidence="9">
    <location>
        <position position="273"/>
    </location>
    <ligand>
        <name>D-dopa</name>
        <dbReference type="ChEBI" id="CHEBI:149689"/>
    </ligand>
</feature>
<dbReference type="PIRSF" id="PIRSF000189">
    <property type="entry name" value="D-aa_oxidase"/>
    <property type="match status" value="1"/>
</dbReference>
<keyword evidence="12" id="KW-1185">Reference proteome</keyword>
<evidence type="ECO:0000313" key="12">
    <source>
        <dbReference type="Proteomes" id="UP000000844"/>
    </source>
</evidence>